<dbReference type="AlphaFoldDB" id="A0A6I2RFF2"/>
<dbReference type="InterPro" id="IPR011698">
    <property type="entry name" value="GATase_3"/>
</dbReference>
<dbReference type="Pfam" id="PF07685">
    <property type="entry name" value="GATase_3"/>
    <property type="match status" value="1"/>
</dbReference>
<evidence type="ECO:0000256" key="6">
    <source>
        <dbReference type="ARBA" id="ARBA00022962"/>
    </source>
</evidence>
<dbReference type="RefSeq" id="WP_009260208.1">
    <property type="nucleotide sequence ID" value="NZ_BAABZG010000001.1"/>
</dbReference>
<evidence type="ECO:0000313" key="13">
    <source>
        <dbReference type="Proteomes" id="UP000434475"/>
    </source>
</evidence>
<dbReference type="GO" id="GO:0009236">
    <property type="term" value="P:cobalamin biosynthetic process"/>
    <property type="evidence" value="ECO:0007669"/>
    <property type="project" value="UniProtKB-UniRule"/>
</dbReference>
<keyword evidence="7" id="KW-0169">Cobalamin biosynthesis</keyword>
<comment type="miscellaneous">
    <text evidence="7">The a and c carboxylates of cobyrinate are activated for nucleophilic attack via formation of a phosphorylated intermediate by ATP. CbiA catalyzes first the amidation of the c-carboxylate, and then that of the a-carboxylate.</text>
</comment>
<comment type="domain">
    <text evidence="7">Comprises of two domains. The C-terminal domain contains the binding site for glutamine and catalyzes the hydrolysis of this substrate to glutamate and ammonia. The N-terminal domain is anticipated to bind ATP and cobyrinate and catalyzes the ultimate synthesis of the diamide product. The ammonia produced via the glutaminase domain is probably translocated to the adjacent domain via a molecular tunnel, where it reacts with an activated intermediate.</text>
</comment>
<feature type="active site" description="Nucleophile" evidence="7">
    <location>
        <position position="330"/>
    </location>
</feature>
<protein>
    <recommendedName>
        <fullName evidence="7">Cobyrinate a,c-diamide synthase</fullName>
        <ecNumber evidence="7">6.3.5.11</ecNumber>
    </recommendedName>
    <alternativeName>
        <fullName evidence="7">Cobyrinic acid a,c-diamide synthetase</fullName>
    </alternativeName>
</protein>
<comment type="caution">
    <text evidence="11">The sequence shown here is derived from an EMBL/GenBank/DDBJ whole genome shotgun (WGS) entry which is preliminary data.</text>
</comment>
<dbReference type="NCBIfam" id="TIGR00379">
    <property type="entry name" value="cobB"/>
    <property type="match status" value="1"/>
</dbReference>
<evidence type="ECO:0000256" key="1">
    <source>
        <dbReference type="ARBA" id="ARBA00001946"/>
    </source>
</evidence>
<comment type="cofactor">
    <cofactor evidence="1 7">
        <name>Mg(2+)</name>
        <dbReference type="ChEBI" id="CHEBI:18420"/>
    </cofactor>
</comment>
<dbReference type="Gene3D" id="3.40.50.300">
    <property type="entry name" value="P-loop containing nucleotide triphosphate hydrolases"/>
    <property type="match status" value="1"/>
</dbReference>
<dbReference type="GO" id="GO:0042242">
    <property type="term" value="F:cobyrinic acid a,c-diamide synthase activity"/>
    <property type="evidence" value="ECO:0007669"/>
    <property type="project" value="UniProtKB-UniRule"/>
</dbReference>
<dbReference type="InterPro" id="IPR004484">
    <property type="entry name" value="CbiA/CobB_synth"/>
</dbReference>
<dbReference type="PANTHER" id="PTHR43873">
    <property type="entry name" value="COBYRINATE A,C-DIAMIDE SYNTHASE"/>
    <property type="match status" value="1"/>
</dbReference>
<comment type="function">
    <text evidence="7">Catalyzes the ATP-dependent amidation of the two carboxylate groups at positions a and c of cobyrinate, using either L-glutamine or ammonia as the nitrogen source.</text>
</comment>
<dbReference type="GO" id="GO:0005524">
    <property type="term" value="F:ATP binding"/>
    <property type="evidence" value="ECO:0007669"/>
    <property type="project" value="UniProtKB-UniRule"/>
</dbReference>
<dbReference type="InterPro" id="IPR029062">
    <property type="entry name" value="Class_I_gatase-like"/>
</dbReference>
<keyword evidence="3 7" id="KW-0547">Nucleotide-binding</keyword>
<reference evidence="12 13" key="1">
    <citation type="journal article" date="2019" name="Nat. Med.">
        <title>A library of human gut bacterial isolates paired with longitudinal multiomics data enables mechanistic microbiome research.</title>
        <authorList>
            <person name="Poyet M."/>
            <person name="Groussin M."/>
            <person name="Gibbons S.M."/>
            <person name="Avila-Pacheco J."/>
            <person name="Jiang X."/>
            <person name="Kearney S.M."/>
            <person name="Perrotta A.R."/>
            <person name="Berdy B."/>
            <person name="Zhao S."/>
            <person name="Lieberman T.D."/>
            <person name="Swanson P.K."/>
            <person name="Smith M."/>
            <person name="Roesemann S."/>
            <person name="Alexander J.E."/>
            <person name="Rich S.A."/>
            <person name="Livny J."/>
            <person name="Vlamakis H."/>
            <person name="Clish C."/>
            <person name="Bullock K."/>
            <person name="Deik A."/>
            <person name="Scott J."/>
            <person name="Pierce K.A."/>
            <person name="Xavier R.J."/>
            <person name="Alm E.J."/>
        </authorList>
    </citation>
    <scope>NUCLEOTIDE SEQUENCE [LARGE SCALE GENOMIC DNA]</scope>
    <source>
        <strain evidence="10 13">BIOML-A2</strain>
        <strain evidence="11 12">BIOML-A5</strain>
    </source>
</reference>
<accession>A0A6I2RFF2</accession>
<dbReference type="EMBL" id="WKPR01000006">
    <property type="protein sequence ID" value="MSB19427.1"/>
    <property type="molecule type" value="Genomic_DNA"/>
</dbReference>
<comment type="catalytic activity">
    <reaction evidence="7">
        <text>cob(II)yrinate + 2 L-glutamine + 2 ATP + 2 H2O = cob(II)yrinate a,c diamide + 2 L-glutamate + 2 ADP + 2 phosphate + 2 H(+)</text>
        <dbReference type="Rhea" id="RHEA:26289"/>
        <dbReference type="ChEBI" id="CHEBI:15377"/>
        <dbReference type="ChEBI" id="CHEBI:15378"/>
        <dbReference type="ChEBI" id="CHEBI:29985"/>
        <dbReference type="ChEBI" id="CHEBI:30616"/>
        <dbReference type="ChEBI" id="CHEBI:43474"/>
        <dbReference type="ChEBI" id="CHEBI:58359"/>
        <dbReference type="ChEBI" id="CHEBI:58537"/>
        <dbReference type="ChEBI" id="CHEBI:58894"/>
        <dbReference type="ChEBI" id="CHEBI:456216"/>
        <dbReference type="EC" id="6.3.5.11"/>
    </reaction>
</comment>
<name>A0A6I2RFF2_FLAPL</name>
<evidence type="ECO:0000256" key="5">
    <source>
        <dbReference type="ARBA" id="ARBA00022842"/>
    </source>
</evidence>
<dbReference type="Proteomes" id="UP000429811">
    <property type="component" value="Unassembled WGS sequence"/>
</dbReference>
<dbReference type="SUPFAM" id="SSF52317">
    <property type="entry name" value="Class I glutamine amidotransferase-like"/>
    <property type="match status" value="1"/>
</dbReference>
<feature type="domain" description="CobB/CobQ-like glutamine amidotransferase" evidence="9">
    <location>
        <begin position="247"/>
        <end position="434"/>
    </location>
</feature>
<dbReference type="HAMAP" id="MF_00027">
    <property type="entry name" value="CobB_CbiA"/>
    <property type="match status" value="1"/>
</dbReference>
<dbReference type="Proteomes" id="UP000434475">
    <property type="component" value="Unassembled WGS sequence"/>
</dbReference>
<evidence type="ECO:0000259" key="9">
    <source>
        <dbReference type="Pfam" id="PF07685"/>
    </source>
</evidence>
<gene>
    <name evidence="7" type="primary">cbiA</name>
    <name evidence="11" type="ORF">GKE90_06990</name>
    <name evidence="10" type="ORF">GKE97_07840</name>
</gene>
<feature type="domain" description="CobQ/CobB/MinD/ParA nucleotide binding" evidence="8">
    <location>
        <begin position="8"/>
        <end position="181"/>
    </location>
</feature>
<keyword evidence="5 7" id="KW-0460">Magnesium</keyword>
<dbReference type="Pfam" id="PF01656">
    <property type="entry name" value="CbiA"/>
    <property type="match status" value="1"/>
</dbReference>
<evidence type="ECO:0000259" key="8">
    <source>
        <dbReference type="Pfam" id="PF01656"/>
    </source>
</evidence>
<evidence type="ECO:0000256" key="3">
    <source>
        <dbReference type="ARBA" id="ARBA00022741"/>
    </source>
</evidence>
<dbReference type="NCBIfam" id="NF002204">
    <property type="entry name" value="PRK01077.1"/>
    <property type="match status" value="1"/>
</dbReference>
<dbReference type="EC" id="6.3.5.11" evidence="7"/>
<evidence type="ECO:0000313" key="11">
    <source>
        <dbReference type="EMBL" id="MSB48446.1"/>
    </source>
</evidence>
<evidence type="ECO:0000256" key="4">
    <source>
        <dbReference type="ARBA" id="ARBA00022840"/>
    </source>
</evidence>
<comment type="pathway">
    <text evidence="7">Cofactor biosynthesis; adenosylcobalamin biosynthesis; cob(II)yrinate a,c-diamide from sirohydrochlorin (anaerobic route): step 10/10.</text>
</comment>
<keyword evidence="6 7" id="KW-0315">Glutamine amidotransferase</keyword>
<dbReference type="InterPro" id="IPR002586">
    <property type="entry name" value="CobQ/CobB/MinD/ParA_Nub-bd_dom"/>
</dbReference>
<keyword evidence="2 7" id="KW-0436">Ligase</keyword>
<evidence type="ECO:0000313" key="10">
    <source>
        <dbReference type="EMBL" id="MSB19427.1"/>
    </source>
</evidence>
<dbReference type="PANTHER" id="PTHR43873:SF1">
    <property type="entry name" value="COBYRINATE A,C-DIAMIDE SYNTHASE"/>
    <property type="match status" value="1"/>
</dbReference>
<dbReference type="EMBL" id="WKPO01000007">
    <property type="protein sequence ID" value="MSB48446.1"/>
    <property type="molecule type" value="Genomic_DNA"/>
</dbReference>
<comment type="similarity">
    <text evidence="7">Belongs to the CobB/CbiA family.</text>
</comment>
<sequence>MSAPRLLLCAPASGGGKTTVTCALLQALVNRGAGPVAFKCGPDYIDPMFHSEIIGAKSRNLDLFFLGRDTARYLLEKNSRGSGLALIEGVMGYYDGIGLSADASAYDLARATGTPAVLVLDGRGRALTAAAAVKGMRDFRPDSGIRGVVLNRVSPMLYPRLKEAIEGETGVTVYGYLPNLPGCALESRHLGLVTAAEVAGLREKLSALAAQAEKSVDIDGLLALAASAPALDAAAPALPPPVEGRPRIAVARDKAFCFYYADGLELLETLGAELAEFSPLADESLPEGACGLYLGGGYPELFAGALAANAPMREAVRAAVAGGLPTVAECGGFLYLNRLLSDGEGRDWPMAGALPGRAANTGKLGRFGYVTLTAKKDGLLGRAGTRLPAHEFHYWDSDAPGSDFRADKPQSSRGWDCAFHTPTLYAGFPHFHFWAAPAAARNFVAAARRYVQEAAL</sequence>
<evidence type="ECO:0000313" key="12">
    <source>
        <dbReference type="Proteomes" id="UP000429811"/>
    </source>
</evidence>
<keyword evidence="4 7" id="KW-0067">ATP-binding</keyword>
<dbReference type="SUPFAM" id="SSF52540">
    <property type="entry name" value="P-loop containing nucleoside triphosphate hydrolases"/>
    <property type="match status" value="1"/>
</dbReference>
<dbReference type="CDD" id="cd03130">
    <property type="entry name" value="GATase1_CobB"/>
    <property type="match status" value="1"/>
</dbReference>
<dbReference type="Gene3D" id="3.40.50.880">
    <property type="match status" value="1"/>
</dbReference>
<proteinExistence type="inferred from homology"/>
<feature type="site" description="Increases nucleophilicity of active site Cys" evidence="7">
    <location>
        <position position="430"/>
    </location>
</feature>
<organism evidence="11 12">
    <name type="scientific">Flavonifractor plautii</name>
    <name type="common">Fusobacterium plautii</name>
    <dbReference type="NCBI Taxonomy" id="292800"/>
    <lineage>
        <taxon>Bacteria</taxon>
        <taxon>Bacillati</taxon>
        <taxon>Bacillota</taxon>
        <taxon>Clostridia</taxon>
        <taxon>Eubacteriales</taxon>
        <taxon>Oscillospiraceae</taxon>
        <taxon>Flavonifractor</taxon>
    </lineage>
</organism>
<evidence type="ECO:0000256" key="7">
    <source>
        <dbReference type="HAMAP-Rule" id="MF_00027"/>
    </source>
</evidence>
<dbReference type="UniPathway" id="UPA00148">
    <property type="reaction ID" value="UER00231"/>
</dbReference>
<dbReference type="PROSITE" id="PS51274">
    <property type="entry name" value="GATASE_COBBQ"/>
    <property type="match status" value="1"/>
</dbReference>
<evidence type="ECO:0000256" key="2">
    <source>
        <dbReference type="ARBA" id="ARBA00022598"/>
    </source>
</evidence>
<dbReference type="InterPro" id="IPR027417">
    <property type="entry name" value="P-loop_NTPase"/>
</dbReference>